<dbReference type="GO" id="GO:0006584">
    <property type="term" value="P:catecholamine metabolic process"/>
    <property type="evidence" value="ECO:0007669"/>
    <property type="project" value="UniProtKB-KW"/>
</dbReference>
<dbReference type="GO" id="GO:0032259">
    <property type="term" value="P:methylation"/>
    <property type="evidence" value="ECO:0007669"/>
    <property type="project" value="UniProtKB-KW"/>
</dbReference>
<evidence type="ECO:0000256" key="3">
    <source>
        <dbReference type="ARBA" id="ARBA00022679"/>
    </source>
</evidence>
<dbReference type="InterPro" id="IPR029063">
    <property type="entry name" value="SAM-dependent_MTases_sf"/>
</dbReference>
<dbReference type="PANTHER" id="PTHR43836:SF2">
    <property type="entry name" value="CATECHOL O-METHYLTRANSFERASE 1-RELATED"/>
    <property type="match status" value="1"/>
</dbReference>
<evidence type="ECO:0000256" key="6">
    <source>
        <dbReference type="ARBA" id="ARBA00023453"/>
    </source>
</evidence>
<keyword evidence="5" id="KW-0128">Catecholamine metabolism</keyword>
<keyword evidence="3" id="KW-0808">Transferase</keyword>
<protein>
    <recommendedName>
        <fullName evidence="1">catechol O-methyltransferase</fullName>
        <ecNumber evidence="1">2.1.1.6</ecNumber>
    </recommendedName>
</protein>
<gene>
    <name evidence="7" type="ORF">PCAR00345_LOCUS15741</name>
</gene>
<evidence type="ECO:0000256" key="5">
    <source>
        <dbReference type="ARBA" id="ARBA00022939"/>
    </source>
</evidence>
<proteinExistence type="inferred from homology"/>
<organism evidence="7">
    <name type="scientific">Chrysotila carterae</name>
    <name type="common">Marine alga</name>
    <name type="synonym">Syracosphaera carterae</name>
    <dbReference type="NCBI Taxonomy" id="13221"/>
    <lineage>
        <taxon>Eukaryota</taxon>
        <taxon>Haptista</taxon>
        <taxon>Haptophyta</taxon>
        <taxon>Prymnesiophyceae</taxon>
        <taxon>Isochrysidales</taxon>
        <taxon>Isochrysidaceae</taxon>
        <taxon>Chrysotila</taxon>
    </lineage>
</organism>
<dbReference type="GO" id="GO:0016206">
    <property type="term" value="F:catechol O-methyltransferase activity"/>
    <property type="evidence" value="ECO:0007669"/>
    <property type="project" value="UniProtKB-EC"/>
</dbReference>
<evidence type="ECO:0000313" key="7">
    <source>
        <dbReference type="EMBL" id="CAE0763129.1"/>
    </source>
</evidence>
<dbReference type="EMBL" id="HBIZ01024861">
    <property type="protein sequence ID" value="CAE0763129.1"/>
    <property type="molecule type" value="Transcribed_RNA"/>
</dbReference>
<dbReference type="AlphaFoldDB" id="A0A7S4BFH1"/>
<accession>A0A7S4BFH1</accession>
<keyword evidence="2" id="KW-0489">Methyltransferase</keyword>
<dbReference type="PROSITE" id="PS51682">
    <property type="entry name" value="SAM_OMT_I"/>
    <property type="match status" value="1"/>
</dbReference>
<dbReference type="Gene3D" id="3.40.50.150">
    <property type="entry name" value="Vaccinia Virus protein VP39"/>
    <property type="match status" value="1"/>
</dbReference>
<dbReference type="InterPro" id="IPR002935">
    <property type="entry name" value="SAM_O-MeTrfase"/>
</dbReference>
<reference evidence="7" key="1">
    <citation type="submission" date="2021-01" db="EMBL/GenBank/DDBJ databases">
        <authorList>
            <person name="Corre E."/>
            <person name="Pelletier E."/>
            <person name="Niang G."/>
            <person name="Scheremetjew M."/>
            <person name="Finn R."/>
            <person name="Kale V."/>
            <person name="Holt S."/>
            <person name="Cochrane G."/>
            <person name="Meng A."/>
            <person name="Brown T."/>
            <person name="Cohen L."/>
        </authorList>
    </citation>
    <scope>NUCLEOTIDE SEQUENCE</scope>
    <source>
        <strain evidence="7">CCMP645</strain>
    </source>
</reference>
<keyword evidence="4" id="KW-0949">S-adenosyl-L-methionine</keyword>
<evidence type="ECO:0000256" key="1">
    <source>
        <dbReference type="ARBA" id="ARBA00012880"/>
    </source>
</evidence>
<dbReference type="Pfam" id="PF01596">
    <property type="entry name" value="Methyltransf_3"/>
    <property type="match status" value="1"/>
</dbReference>
<sequence length="278" mass="30194">MRSCSSMLRGVRAMTLPAPVTARTLLRAMPSPATRCARQMRTSTQPAQRAGSDFHEMRERDLLRHVIETAPEGDAQAVLNSMDEFWDTYFNGAGSAEWKLRGSALDNAIAKAQPGLCMELGTYCGYTAVRIGRLLPPGAKLVSVEIEPLFAAIASKVVEHAGLRDVVSIEIGSVMGRLPAIQKKHGNGPLCALLLDHKVSEFLPDLQFLEKASMLSKSTLVLCDWNLYPGSSESAVAPSAGDDFMAYLKEREAGKSHTMRHMLGGKEVFSVSSWDGVV</sequence>
<name>A0A7S4BFH1_CHRCT</name>
<dbReference type="PANTHER" id="PTHR43836">
    <property type="entry name" value="CATECHOL O-METHYLTRANSFERASE 1-RELATED"/>
    <property type="match status" value="1"/>
</dbReference>
<comment type="similarity">
    <text evidence="6">Belongs to the class I-like SAM-binding methyltransferase superfamily. Cation-dependent O-methyltransferase family.</text>
</comment>
<evidence type="ECO:0000256" key="2">
    <source>
        <dbReference type="ARBA" id="ARBA00022603"/>
    </source>
</evidence>
<dbReference type="EC" id="2.1.1.6" evidence="1"/>
<dbReference type="SUPFAM" id="SSF53335">
    <property type="entry name" value="S-adenosyl-L-methionine-dependent methyltransferases"/>
    <property type="match status" value="1"/>
</dbReference>
<evidence type="ECO:0000256" key="4">
    <source>
        <dbReference type="ARBA" id="ARBA00022691"/>
    </source>
</evidence>